<organism evidence="1 2">
    <name type="scientific">Edhazardia aedis (strain USNM 41457)</name>
    <name type="common">Microsporidian parasite</name>
    <dbReference type="NCBI Taxonomy" id="1003232"/>
    <lineage>
        <taxon>Eukaryota</taxon>
        <taxon>Fungi</taxon>
        <taxon>Fungi incertae sedis</taxon>
        <taxon>Microsporidia</taxon>
        <taxon>Edhazardia</taxon>
    </lineage>
</organism>
<protein>
    <submittedName>
        <fullName evidence="1">Uncharacterized protein</fullName>
    </submittedName>
</protein>
<sequence>MNFFQLFSKLLCCFKFKPNHSVNAKAQLKTNYESEQTTIVAPLENQYRQNCDDLVESEKTNEKIQEEFSSSSDERSNRFFRDIIHNEKIRFKESKNPNVD</sequence>
<dbReference type="AlphaFoldDB" id="J9DPR3"/>
<dbReference type="VEuPathDB" id="MicrosporidiaDB:EDEG_02304"/>
<name>J9DPR3_EDHAE</name>
<evidence type="ECO:0000313" key="1">
    <source>
        <dbReference type="EMBL" id="EJW03347.1"/>
    </source>
</evidence>
<evidence type="ECO:0000313" key="2">
    <source>
        <dbReference type="Proteomes" id="UP000003163"/>
    </source>
</evidence>
<dbReference type="InParanoid" id="J9DPR3"/>
<comment type="caution">
    <text evidence="1">The sequence shown here is derived from an EMBL/GenBank/DDBJ whole genome shotgun (WGS) entry which is preliminary data.</text>
</comment>
<keyword evidence="2" id="KW-1185">Reference proteome</keyword>
<reference evidence="2" key="2">
    <citation type="submission" date="2015-07" db="EMBL/GenBank/DDBJ databases">
        <title>Contrasting host-pathogen interactions and genome evolution in two generalist and specialist microsporidian pathogens of mosquitoes.</title>
        <authorList>
            <consortium name="The Broad Institute Genomics Platform"/>
            <consortium name="The Broad Institute Genome Sequencing Center for Infectious Disease"/>
            <person name="Cuomo C.A."/>
            <person name="Sanscrainte N.D."/>
            <person name="Goldberg J.M."/>
            <person name="Heiman D."/>
            <person name="Young S."/>
            <person name="Zeng Q."/>
            <person name="Becnel J.J."/>
            <person name="Birren B.W."/>
        </authorList>
    </citation>
    <scope>NUCLEOTIDE SEQUENCE [LARGE SCALE GENOMIC DNA]</scope>
    <source>
        <strain evidence="2">USNM 41457</strain>
    </source>
</reference>
<dbReference type="HOGENOM" id="CLU_2306052_0_0_1"/>
<gene>
    <name evidence="1" type="ORF">EDEG_02304</name>
</gene>
<dbReference type="EMBL" id="AFBI03000040">
    <property type="protein sequence ID" value="EJW03347.1"/>
    <property type="molecule type" value="Genomic_DNA"/>
</dbReference>
<reference evidence="1 2" key="1">
    <citation type="submission" date="2011-08" db="EMBL/GenBank/DDBJ databases">
        <authorList>
            <person name="Liu Z.J."/>
            <person name="Shi F.L."/>
            <person name="Lu J.Q."/>
            <person name="Li M."/>
            <person name="Wang Z.L."/>
        </authorList>
    </citation>
    <scope>NUCLEOTIDE SEQUENCE [LARGE SCALE GENOMIC DNA]</scope>
    <source>
        <strain evidence="1 2">USNM 41457</strain>
    </source>
</reference>
<proteinExistence type="predicted"/>
<accession>J9DPR3</accession>
<dbReference type="Proteomes" id="UP000003163">
    <property type="component" value="Unassembled WGS sequence"/>
</dbReference>